<protein>
    <submittedName>
        <fullName evidence="3">Mandelate racemase/muconate lactonizing enzyme family protein</fullName>
    </submittedName>
</protein>
<dbReference type="InterPro" id="IPR029017">
    <property type="entry name" value="Enolase-like_N"/>
</dbReference>
<dbReference type="PANTHER" id="PTHR48080:SF2">
    <property type="entry name" value="D-GALACTONATE DEHYDRATASE"/>
    <property type="match status" value="1"/>
</dbReference>
<dbReference type="SFLD" id="SFLDS00001">
    <property type="entry name" value="Enolase"/>
    <property type="match status" value="1"/>
</dbReference>
<proteinExistence type="predicted"/>
<dbReference type="Proteomes" id="UP001222118">
    <property type="component" value="Chromosome"/>
</dbReference>
<evidence type="ECO:0000313" key="4">
    <source>
        <dbReference type="Proteomes" id="UP001222118"/>
    </source>
</evidence>
<dbReference type="InterPro" id="IPR013341">
    <property type="entry name" value="Mandelate_racemase_N_dom"/>
</dbReference>
<dbReference type="InterPro" id="IPR036849">
    <property type="entry name" value="Enolase-like_C_sf"/>
</dbReference>
<dbReference type="SUPFAM" id="SSF51604">
    <property type="entry name" value="Enolase C-terminal domain-like"/>
    <property type="match status" value="1"/>
</dbReference>
<keyword evidence="1" id="KW-0456">Lyase</keyword>
<dbReference type="Gene3D" id="3.20.20.120">
    <property type="entry name" value="Enolase-like C-terminal domain"/>
    <property type="match status" value="1"/>
</dbReference>
<evidence type="ECO:0000259" key="2">
    <source>
        <dbReference type="SMART" id="SM00922"/>
    </source>
</evidence>
<dbReference type="SUPFAM" id="SSF54826">
    <property type="entry name" value="Enolase N-terminal domain-like"/>
    <property type="match status" value="1"/>
</dbReference>
<organism evidence="3 4">
    <name type="scientific">Devosia rhodophyticola</name>
    <dbReference type="NCBI Taxonomy" id="3026423"/>
    <lineage>
        <taxon>Bacteria</taxon>
        <taxon>Pseudomonadati</taxon>
        <taxon>Pseudomonadota</taxon>
        <taxon>Alphaproteobacteria</taxon>
        <taxon>Hyphomicrobiales</taxon>
        <taxon>Devosiaceae</taxon>
        <taxon>Devosia</taxon>
    </lineage>
</organism>
<keyword evidence="4" id="KW-1185">Reference proteome</keyword>
<sequence length="392" mass="41470">MKRDLAEQSGMNVAQSIDRIEVFALACAVEGGPVSTLALMPVRTGLLIKLTSSDSVFGWGEAWSNYPPKGNLNKLALLEDPIVPAFFDLPPLPWHAVRPMLEQRLHRMVIHTGESGPFAHCFAAIDMAMADLAARRGGISLAGLLGAGQATKAQVYASSPDVSDVDALPERLRAAGHTGVKIKIGFDGERDLGVLSRFRKADGAGLALYVDANQNWSIEAGLRNIAEIAQFEPGFVEEAILADTPVDQWREFAKRSALPLAAGENIAGLESFNRHVDAQLLSVVQPDVAKWGGVSGAIAVGKHALVNGAGCTLHYMGTVVGLATSLHTLAAIGGDGRVELDFNPNPLRTDLGAIDLVPVDGFLPLPEGPGIGFEPDPAALTRFAIATLDIQK</sequence>
<dbReference type="InterPro" id="IPR029065">
    <property type="entry name" value="Enolase_C-like"/>
</dbReference>
<accession>A0ABY7YV03</accession>
<feature type="domain" description="Mandelate racemase/muconate lactonizing enzyme C-terminal" evidence="2">
    <location>
        <begin position="165"/>
        <end position="259"/>
    </location>
</feature>
<dbReference type="Gene3D" id="3.30.390.10">
    <property type="entry name" value="Enolase-like, N-terminal domain"/>
    <property type="match status" value="1"/>
</dbReference>
<name>A0ABY7YV03_9HYPH</name>
<reference evidence="3 4" key="1">
    <citation type="submission" date="2023-02" db="EMBL/GenBank/DDBJ databases">
        <title>Devosia chondri sp. nov., isolated from the phycosphere of marine algae.</title>
        <authorList>
            <person name="Kim J.M."/>
            <person name="Lee J.K."/>
            <person name="Choi B.J."/>
            <person name="Bayburt H."/>
            <person name="Jeon C.O."/>
        </authorList>
    </citation>
    <scope>NUCLEOTIDE SEQUENCE [LARGE SCALE GENOMIC DNA]</scope>
    <source>
        <strain evidence="3 4">G2-5</strain>
    </source>
</reference>
<dbReference type="EMBL" id="CP118247">
    <property type="protein sequence ID" value="WDR05193.1"/>
    <property type="molecule type" value="Genomic_DNA"/>
</dbReference>
<dbReference type="InterPro" id="IPR034593">
    <property type="entry name" value="DgoD-like"/>
</dbReference>
<dbReference type="RefSeq" id="WP_282210712.1">
    <property type="nucleotide sequence ID" value="NZ_CP118247.1"/>
</dbReference>
<dbReference type="PANTHER" id="PTHR48080">
    <property type="entry name" value="D-GALACTONATE DEHYDRATASE-RELATED"/>
    <property type="match status" value="1"/>
</dbReference>
<evidence type="ECO:0000313" key="3">
    <source>
        <dbReference type="EMBL" id="WDR05193.1"/>
    </source>
</evidence>
<dbReference type="CDD" id="cd03316">
    <property type="entry name" value="MR_like"/>
    <property type="match status" value="1"/>
</dbReference>
<evidence type="ECO:0000256" key="1">
    <source>
        <dbReference type="ARBA" id="ARBA00023239"/>
    </source>
</evidence>
<gene>
    <name evidence="3" type="ORF">PSQ90_12950</name>
</gene>
<dbReference type="Pfam" id="PF02746">
    <property type="entry name" value="MR_MLE_N"/>
    <property type="match status" value="1"/>
</dbReference>
<dbReference type="SMART" id="SM00922">
    <property type="entry name" value="MR_MLE"/>
    <property type="match status" value="1"/>
</dbReference>
<dbReference type="InterPro" id="IPR013342">
    <property type="entry name" value="Mandelate_racemase_C"/>
</dbReference>
<dbReference type="Pfam" id="PF13378">
    <property type="entry name" value="MR_MLE_C"/>
    <property type="match status" value="1"/>
</dbReference>